<feature type="transmembrane region" description="Helical" evidence="2">
    <location>
        <begin position="203"/>
        <end position="222"/>
    </location>
</feature>
<dbReference type="AlphaFoldDB" id="A0A429YTN7"/>
<comment type="caution">
    <text evidence="3">The sequence shown here is derived from an EMBL/GenBank/DDBJ whole genome shotgun (WGS) entry which is preliminary data.</text>
</comment>
<feature type="transmembrane region" description="Helical" evidence="2">
    <location>
        <begin position="51"/>
        <end position="71"/>
    </location>
</feature>
<evidence type="ECO:0000256" key="2">
    <source>
        <dbReference type="SAM" id="Phobius"/>
    </source>
</evidence>
<dbReference type="RefSeq" id="WP_126701565.1">
    <property type="nucleotide sequence ID" value="NZ_RWKW01000077.1"/>
</dbReference>
<feature type="transmembrane region" description="Helical" evidence="2">
    <location>
        <begin position="328"/>
        <end position="349"/>
    </location>
</feature>
<keyword evidence="2" id="KW-0812">Transmembrane</keyword>
<dbReference type="Proteomes" id="UP000278398">
    <property type="component" value="Unassembled WGS sequence"/>
</dbReference>
<dbReference type="InterPro" id="IPR010266">
    <property type="entry name" value="NnrS"/>
</dbReference>
<name>A0A429YTN7_9HYPH</name>
<dbReference type="Pfam" id="PF05940">
    <property type="entry name" value="NnrS"/>
    <property type="match status" value="1"/>
</dbReference>
<accession>A0A429YTN7</accession>
<protein>
    <submittedName>
        <fullName evidence="3">NnrS family protein</fullName>
    </submittedName>
</protein>
<feature type="transmembrane region" description="Helical" evidence="2">
    <location>
        <begin position="172"/>
        <end position="191"/>
    </location>
</feature>
<feature type="transmembrane region" description="Helical" evidence="2">
    <location>
        <begin position="385"/>
        <end position="406"/>
    </location>
</feature>
<organism evidence="3 4">
    <name type="scientific">Aquibium carbonis</name>
    <dbReference type="NCBI Taxonomy" id="2495581"/>
    <lineage>
        <taxon>Bacteria</taxon>
        <taxon>Pseudomonadati</taxon>
        <taxon>Pseudomonadota</taxon>
        <taxon>Alphaproteobacteria</taxon>
        <taxon>Hyphomicrobiales</taxon>
        <taxon>Phyllobacteriaceae</taxon>
        <taxon>Aquibium</taxon>
    </lineage>
</organism>
<gene>
    <name evidence="3" type="ORF">EJC49_19265</name>
</gene>
<keyword evidence="2" id="KW-1133">Transmembrane helix</keyword>
<evidence type="ECO:0000313" key="3">
    <source>
        <dbReference type="EMBL" id="RST84752.1"/>
    </source>
</evidence>
<keyword evidence="2" id="KW-0472">Membrane</keyword>
<feature type="transmembrane region" description="Helical" evidence="2">
    <location>
        <begin position="296"/>
        <end position="322"/>
    </location>
</feature>
<dbReference type="EMBL" id="RWKW01000077">
    <property type="protein sequence ID" value="RST84752.1"/>
    <property type="molecule type" value="Genomic_DNA"/>
</dbReference>
<sequence>MSDPVASQSSAPSSPDRSTLRRLISSGDRSRDGRGRVRDMPPILQYGFRPFFFLAAVHAGLAVPAWLWIYLGGGDLPGPFAGIDWHVHEMLFGYLAAVIAGFLLTAIPNWTGRLPLSGWPLAGLVALWLAGRAACAFLADPVAAMAVDLAFPTVLALSVWREVLAGRNWRNAPVAVMITLFGAANALHHAGHLDLVPQGLGTRLALAAAALLMALVGGRIVPSFTRNFLARAGTPSLPASFGWLDKAALAATGLALAFWVAVPEHTVTAAGMTIAGALLLVRLARWRGHRTLGEPIVLILHLGYLWLAAAFLLFGASIAGLLPQSSALHALTAGAIGTMTLAVMTRASLGHTGRTIEADRSVQAIYALVTLGAALRVAAPLAPGQYIPLLVAGGTFWSGAFLLFAIRYAPVLWGKRVA</sequence>
<feature type="compositionally biased region" description="Low complexity" evidence="1">
    <location>
        <begin position="1"/>
        <end position="27"/>
    </location>
</feature>
<feature type="transmembrane region" description="Helical" evidence="2">
    <location>
        <begin position="243"/>
        <end position="261"/>
    </location>
</feature>
<proteinExistence type="predicted"/>
<feature type="transmembrane region" description="Helical" evidence="2">
    <location>
        <begin position="114"/>
        <end position="130"/>
    </location>
</feature>
<dbReference type="OrthoDB" id="9770040at2"/>
<feature type="transmembrane region" description="Helical" evidence="2">
    <location>
        <begin position="267"/>
        <end position="284"/>
    </location>
</feature>
<evidence type="ECO:0000313" key="4">
    <source>
        <dbReference type="Proteomes" id="UP000278398"/>
    </source>
</evidence>
<keyword evidence="4" id="KW-1185">Reference proteome</keyword>
<feature type="transmembrane region" description="Helical" evidence="2">
    <location>
        <begin position="361"/>
        <end position="379"/>
    </location>
</feature>
<feature type="transmembrane region" description="Helical" evidence="2">
    <location>
        <begin position="142"/>
        <end position="160"/>
    </location>
</feature>
<feature type="region of interest" description="Disordered" evidence="1">
    <location>
        <begin position="1"/>
        <end position="36"/>
    </location>
</feature>
<reference evidence="3 4" key="1">
    <citation type="submission" date="2018-12" db="EMBL/GenBank/DDBJ databases">
        <title>Mesorhizobium carbonis sp. nov., isolated from coal mine water.</title>
        <authorList>
            <person name="Xin W."/>
            <person name="Xu Z."/>
            <person name="Xiang F."/>
            <person name="Zhang J."/>
            <person name="Xi L."/>
            <person name="Liu J."/>
        </authorList>
    </citation>
    <scope>NUCLEOTIDE SEQUENCE [LARGE SCALE GENOMIC DNA]</scope>
    <source>
        <strain evidence="3 4">B2.3</strain>
    </source>
</reference>
<feature type="transmembrane region" description="Helical" evidence="2">
    <location>
        <begin position="91"/>
        <end position="107"/>
    </location>
</feature>
<evidence type="ECO:0000256" key="1">
    <source>
        <dbReference type="SAM" id="MobiDB-lite"/>
    </source>
</evidence>